<dbReference type="Gene3D" id="1.10.10.60">
    <property type="entry name" value="Homeodomain-like"/>
    <property type="match status" value="1"/>
</dbReference>
<sequence>MRFGSNGWVHRLIREGAARERQVGQDLALYKFALENAYEGIVIADAKGIVLTASQTYASFIQVELADMIGKHVTEVIPNTRLHIVAETGKAEIADLQQIRGHWMIASRIPIKSRGELIAVVGKIMFKDIDRLFEMNAKYREIKAHLHYGEAKARDATGAKYGLEHLLGGSEPMRKVKTMAVKVAKADSAVLITGESGTGKELLAHGIHRESRRRYGPFVAVNCAAIPETLLESELFGYKEGSFTGARRTGRNGKFAQANRGTIFLDEIGELSLSGQVKLLRVLQEKEIEPVGSDKPEPIDARVIAATNRDLRQLVREGRFRSDLYYRLHVVPLHMPPLRERREDIPVIVKSLLEQLAEETGIAVKGVDSECERLLIRYDWPGNVRELRNVAEHALYRMEGDWLDRAALPEEFLAGLFVQEDPDRERVEEAGGTVLDEDDGKREQAGSLGRTWKARMADYEERLLREAIAQTAGDKQKAAALLGMSKSSLYQKVEQYGISD</sequence>
<evidence type="ECO:0000313" key="7">
    <source>
        <dbReference type="Proteomes" id="UP001589619"/>
    </source>
</evidence>
<dbReference type="PROSITE" id="PS50045">
    <property type="entry name" value="SIGMA54_INTERACT_4"/>
    <property type="match status" value="1"/>
</dbReference>
<dbReference type="InterPro" id="IPR002197">
    <property type="entry name" value="HTH_Fis"/>
</dbReference>
<evidence type="ECO:0000256" key="2">
    <source>
        <dbReference type="ARBA" id="ARBA00022840"/>
    </source>
</evidence>
<keyword evidence="1" id="KW-0547">Nucleotide-binding</keyword>
<dbReference type="Gene3D" id="1.10.8.60">
    <property type="match status" value="1"/>
</dbReference>
<dbReference type="InterPro" id="IPR009057">
    <property type="entry name" value="Homeodomain-like_sf"/>
</dbReference>
<keyword evidence="2" id="KW-0067">ATP-binding</keyword>
<dbReference type="InterPro" id="IPR025944">
    <property type="entry name" value="Sigma_54_int_dom_CS"/>
</dbReference>
<dbReference type="InterPro" id="IPR000014">
    <property type="entry name" value="PAS"/>
</dbReference>
<dbReference type="Proteomes" id="UP001589619">
    <property type="component" value="Unassembled WGS sequence"/>
</dbReference>
<dbReference type="CDD" id="cd00130">
    <property type="entry name" value="PAS"/>
    <property type="match status" value="1"/>
</dbReference>
<dbReference type="Pfam" id="PF25601">
    <property type="entry name" value="AAA_lid_14"/>
    <property type="match status" value="1"/>
</dbReference>
<evidence type="ECO:0000259" key="5">
    <source>
        <dbReference type="PROSITE" id="PS50045"/>
    </source>
</evidence>
<protein>
    <submittedName>
        <fullName evidence="6">Sigma-54 interaction domain-containing protein</fullName>
    </submittedName>
</protein>
<dbReference type="EMBL" id="JBHMAG010000012">
    <property type="protein sequence ID" value="MFB9753432.1"/>
    <property type="molecule type" value="Genomic_DNA"/>
</dbReference>
<dbReference type="RefSeq" id="WP_344901425.1">
    <property type="nucleotide sequence ID" value="NZ_BAAAYO010000001.1"/>
</dbReference>
<feature type="domain" description="Sigma-54 factor interaction" evidence="5">
    <location>
        <begin position="166"/>
        <end position="396"/>
    </location>
</feature>
<name>A0ABV5VYP4_9BACL</name>
<keyword evidence="3" id="KW-0805">Transcription regulation</keyword>
<dbReference type="PROSITE" id="PS00688">
    <property type="entry name" value="SIGMA54_INTERACT_3"/>
    <property type="match status" value="1"/>
</dbReference>
<organism evidence="6 7">
    <name type="scientific">Paenibacillus hodogayensis</name>
    <dbReference type="NCBI Taxonomy" id="279208"/>
    <lineage>
        <taxon>Bacteria</taxon>
        <taxon>Bacillati</taxon>
        <taxon>Bacillota</taxon>
        <taxon>Bacilli</taxon>
        <taxon>Bacillales</taxon>
        <taxon>Paenibacillaceae</taxon>
        <taxon>Paenibacillus</taxon>
    </lineage>
</organism>
<evidence type="ECO:0000256" key="4">
    <source>
        <dbReference type="ARBA" id="ARBA00023163"/>
    </source>
</evidence>
<dbReference type="InterPro" id="IPR027417">
    <property type="entry name" value="P-loop_NTPase"/>
</dbReference>
<proteinExistence type="predicted"/>
<keyword evidence="7" id="KW-1185">Reference proteome</keyword>
<dbReference type="InterPro" id="IPR003593">
    <property type="entry name" value="AAA+_ATPase"/>
</dbReference>
<dbReference type="SUPFAM" id="SSF46689">
    <property type="entry name" value="Homeodomain-like"/>
    <property type="match status" value="1"/>
</dbReference>
<dbReference type="InterPro" id="IPR035965">
    <property type="entry name" value="PAS-like_dom_sf"/>
</dbReference>
<keyword evidence="4" id="KW-0804">Transcription</keyword>
<dbReference type="SMART" id="SM00091">
    <property type="entry name" value="PAS"/>
    <property type="match status" value="1"/>
</dbReference>
<dbReference type="PANTHER" id="PTHR32071">
    <property type="entry name" value="TRANSCRIPTIONAL REGULATORY PROTEIN"/>
    <property type="match status" value="1"/>
</dbReference>
<evidence type="ECO:0000256" key="1">
    <source>
        <dbReference type="ARBA" id="ARBA00022741"/>
    </source>
</evidence>
<dbReference type="CDD" id="cd00009">
    <property type="entry name" value="AAA"/>
    <property type="match status" value="1"/>
</dbReference>
<dbReference type="SUPFAM" id="SSF52540">
    <property type="entry name" value="P-loop containing nucleoside triphosphate hydrolases"/>
    <property type="match status" value="1"/>
</dbReference>
<dbReference type="PRINTS" id="PR01590">
    <property type="entry name" value="HTHFIS"/>
</dbReference>
<dbReference type="SMART" id="SM00382">
    <property type="entry name" value="AAA"/>
    <property type="match status" value="1"/>
</dbReference>
<comment type="caution">
    <text evidence="6">The sequence shown here is derived from an EMBL/GenBank/DDBJ whole genome shotgun (WGS) entry which is preliminary data.</text>
</comment>
<evidence type="ECO:0000256" key="3">
    <source>
        <dbReference type="ARBA" id="ARBA00023015"/>
    </source>
</evidence>
<dbReference type="InterPro" id="IPR002078">
    <property type="entry name" value="Sigma_54_int"/>
</dbReference>
<dbReference type="Pfam" id="PF00989">
    <property type="entry name" value="PAS"/>
    <property type="match status" value="1"/>
</dbReference>
<reference evidence="6 7" key="1">
    <citation type="submission" date="2024-09" db="EMBL/GenBank/DDBJ databases">
        <authorList>
            <person name="Sun Q."/>
            <person name="Mori K."/>
        </authorList>
    </citation>
    <scope>NUCLEOTIDE SEQUENCE [LARGE SCALE GENOMIC DNA]</scope>
    <source>
        <strain evidence="6 7">JCM 12520</strain>
    </source>
</reference>
<evidence type="ECO:0000313" key="6">
    <source>
        <dbReference type="EMBL" id="MFB9753432.1"/>
    </source>
</evidence>
<dbReference type="Gene3D" id="3.30.450.20">
    <property type="entry name" value="PAS domain"/>
    <property type="match status" value="1"/>
</dbReference>
<dbReference type="Gene3D" id="3.40.50.300">
    <property type="entry name" value="P-loop containing nucleotide triphosphate hydrolases"/>
    <property type="match status" value="1"/>
</dbReference>
<accession>A0ABV5VYP4</accession>
<dbReference type="SUPFAM" id="SSF55785">
    <property type="entry name" value="PYP-like sensor domain (PAS domain)"/>
    <property type="match status" value="1"/>
</dbReference>
<dbReference type="InterPro" id="IPR025662">
    <property type="entry name" value="Sigma_54_int_dom_ATP-bd_1"/>
</dbReference>
<dbReference type="Pfam" id="PF02954">
    <property type="entry name" value="HTH_8"/>
    <property type="match status" value="1"/>
</dbReference>
<dbReference type="PANTHER" id="PTHR32071:SF99">
    <property type="entry name" value="TRANSCRIPTIONAL REGULATORY PROTEIN"/>
    <property type="match status" value="1"/>
</dbReference>
<dbReference type="InterPro" id="IPR058031">
    <property type="entry name" value="AAA_lid_NorR"/>
</dbReference>
<dbReference type="InterPro" id="IPR013767">
    <property type="entry name" value="PAS_fold"/>
</dbReference>
<dbReference type="PROSITE" id="PS00675">
    <property type="entry name" value="SIGMA54_INTERACT_1"/>
    <property type="match status" value="1"/>
</dbReference>
<gene>
    <name evidence="6" type="ORF">ACFFNY_17845</name>
</gene>
<dbReference type="Pfam" id="PF00158">
    <property type="entry name" value="Sigma54_activat"/>
    <property type="match status" value="1"/>
</dbReference>